<organism evidence="4 5">
    <name type="scientific">Streptacidiphilus monticola</name>
    <dbReference type="NCBI Taxonomy" id="2161674"/>
    <lineage>
        <taxon>Bacteria</taxon>
        <taxon>Bacillati</taxon>
        <taxon>Actinomycetota</taxon>
        <taxon>Actinomycetes</taxon>
        <taxon>Kitasatosporales</taxon>
        <taxon>Streptomycetaceae</taxon>
        <taxon>Streptacidiphilus</taxon>
    </lineage>
</organism>
<dbReference type="Pfam" id="PF02826">
    <property type="entry name" value="2-Hacid_dh_C"/>
    <property type="match status" value="1"/>
</dbReference>
<dbReference type="RefSeq" id="WP_380580483.1">
    <property type="nucleotide sequence ID" value="NZ_JBHSQJ010000019.1"/>
</dbReference>
<dbReference type="EMBL" id="JBHSQJ010000019">
    <property type="protein sequence ID" value="MFC5906754.1"/>
    <property type="molecule type" value="Genomic_DNA"/>
</dbReference>
<dbReference type="InterPro" id="IPR006140">
    <property type="entry name" value="D-isomer_DH_NAD-bd"/>
</dbReference>
<evidence type="ECO:0000313" key="5">
    <source>
        <dbReference type="Proteomes" id="UP001596174"/>
    </source>
</evidence>
<dbReference type="Gene3D" id="3.40.50.720">
    <property type="entry name" value="NAD(P)-binding Rossmann-like Domain"/>
    <property type="match status" value="2"/>
</dbReference>
<keyword evidence="1" id="KW-0560">Oxidoreductase</keyword>
<keyword evidence="5" id="KW-1185">Reference proteome</keyword>
<evidence type="ECO:0000256" key="2">
    <source>
        <dbReference type="ARBA" id="ARBA00023027"/>
    </source>
</evidence>
<dbReference type="Proteomes" id="UP001596174">
    <property type="component" value="Unassembled WGS sequence"/>
</dbReference>
<evidence type="ECO:0000259" key="3">
    <source>
        <dbReference type="Pfam" id="PF02826"/>
    </source>
</evidence>
<comment type="caution">
    <text evidence="4">The sequence shown here is derived from an EMBL/GenBank/DDBJ whole genome shotgun (WGS) entry which is preliminary data.</text>
</comment>
<proteinExistence type="predicted"/>
<name>A0ABW1FZ61_9ACTN</name>
<dbReference type="PANTHER" id="PTHR43333">
    <property type="entry name" value="2-HACID_DH_C DOMAIN-CONTAINING PROTEIN"/>
    <property type="match status" value="1"/>
</dbReference>
<dbReference type="SUPFAM" id="SSF52283">
    <property type="entry name" value="Formate/glycerate dehydrogenase catalytic domain-like"/>
    <property type="match status" value="1"/>
</dbReference>
<dbReference type="InterPro" id="IPR036291">
    <property type="entry name" value="NAD(P)-bd_dom_sf"/>
</dbReference>
<keyword evidence="2" id="KW-0520">NAD</keyword>
<evidence type="ECO:0000313" key="4">
    <source>
        <dbReference type="EMBL" id="MFC5906754.1"/>
    </source>
</evidence>
<feature type="domain" description="D-isomer specific 2-hydroxyacid dehydrogenase NAD-binding" evidence="3">
    <location>
        <begin position="108"/>
        <end position="278"/>
    </location>
</feature>
<dbReference type="PANTHER" id="PTHR43333:SF1">
    <property type="entry name" value="D-ISOMER SPECIFIC 2-HYDROXYACID DEHYDROGENASE NAD-BINDING DOMAIN-CONTAINING PROTEIN"/>
    <property type="match status" value="1"/>
</dbReference>
<sequence length="315" mass="33861">MVAVVTENLLLPFGPEELGGLPGGVTVTVWDGDGEPPSQEVLDEVTFFCLPYMRHAQAVPLLSRMPKLRTVQTLTAGMDDVLPHVPPGVQACNARGLHDTSTAELGVTLILAALRGIPRFVRLQDQHRWNQEFHDSLADRQVLIIGYGSIGAALEARLRAFECTVTRVARRARESAYGPVRALGALPSLIPQADVVALLTPLTEQTRHLVDKEFLQAMRDGALLVNIARGGVVDTEALLSEVQSGRLRAALDVTDPEPLPAGHPLWDAPGVLITPHVGGPSSAFRPRALRTLRAQLVRLCAGEPLDNVVAPGESI</sequence>
<dbReference type="PROSITE" id="PS00671">
    <property type="entry name" value="D_2_HYDROXYACID_DH_3"/>
    <property type="match status" value="1"/>
</dbReference>
<accession>A0ABW1FZ61</accession>
<evidence type="ECO:0000256" key="1">
    <source>
        <dbReference type="ARBA" id="ARBA00023002"/>
    </source>
</evidence>
<dbReference type="InterPro" id="IPR029753">
    <property type="entry name" value="D-isomer_DH_CS"/>
</dbReference>
<reference evidence="5" key="1">
    <citation type="journal article" date="2019" name="Int. J. Syst. Evol. Microbiol.">
        <title>The Global Catalogue of Microorganisms (GCM) 10K type strain sequencing project: providing services to taxonomists for standard genome sequencing and annotation.</title>
        <authorList>
            <consortium name="The Broad Institute Genomics Platform"/>
            <consortium name="The Broad Institute Genome Sequencing Center for Infectious Disease"/>
            <person name="Wu L."/>
            <person name="Ma J."/>
        </authorList>
    </citation>
    <scope>NUCLEOTIDE SEQUENCE [LARGE SCALE GENOMIC DNA]</scope>
    <source>
        <strain evidence="5">JCM 4816</strain>
    </source>
</reference>
<protein>
    <submittedName>
        <fullName evidence="4">2-hydroxyacid dehydrogenase</fullName>
    </submittedName>
</protein>
<gene>
    <name evidence="4" type="ORF">ACFP3V_05935</name>
</gene>
<dbReference type="SUPFAM" id="SSF51735">
    <property type="entry name" value="NAD(P)-binding Rossmann-fold domains"/>
    <property type="match status" value="1"/>
</dbReference>
<dbReference type="CDD" id="cd12166">
    <property type="entry name" value="2-Hacid_dh_7"/>
    <property type="match status" value="1"/>
</dbReference>